<dbReference type="Gene3D" id="3.40.50.720">
    <property type="entry name" value="NAD(P)-binding Rossmann-like Domain"/>
    <property type="match status" value="1"/>
</dbReference>
<proteinExistence type="predicted"/>
<dbReference type="EMBL" id="KN819364">
    <property type="protein sequence ID" value="KIJ12398.1"/>
    <property type="molecule type" value="Genomic_DNA"/>
</dbReference>
<dbReference type="AlphaFoldDB" id="A0A0C9TPB8"/>
<protein>
    <recommendedName>
        <fullName evidence="1">Enoyl reductase (ER) domain-containing protein</fullName>
    </recommendedName>
</protein>
<dbReference type="InterPro" id="IPR013154">
    <property type="entry name" value="ADH-like_N"/>
</dbReference>
<dbReference type="HOGENOM" id="CLU_026673_3_3_1"/>
<evidence type="ECO:0000313" key="2">
    <source>
        <dbReference type="EMBL" id="KIJ12398.1"/>
    </source>
</evidence>
<dbReference type="InterPro" id="IPR052733">
    <property type="entry name" value="Chloroplast_QOR"/>
</dbReference>
<dbReference type="Proteomes" id="UP000053647">
    <property type="component" value="Unassembled WGS sequence"/>
</dbReference>
<dbReference type="OrthoDB" id="3509362at2759"/>
<keyword evidence="3" id="KW-1185">Reference proteome</keyword>
<evidence type="ECO:0000259" key="1">
    <source>
        <dbReference type="SMART" id="SM00829"/>
    </source>
</evidence>
<accession>A0A0C9TPB8</accession>
<reference evidence="2 3" key="1">
    <citation type="submission" date="2014-06" db="EMBL/GenBank/DDBJ databases">
        <authorList>
            <consortium name="DOE Joint Genome Institute"/>
            <person name="Kuo A."/>
            <person name="Kohler A."/>
            <person name="Nagy L.G."/>
            <person name="Floudas D."/>
            <person name="Copeland A."/>
            <person name="Barry K.W."/>
            <person name="Cichocki N."/>
            <person name="Veneault-Fourrey C."/>
            <person name="LaButti K."/>
            <person name="Lindquist E.A."/>
            <person name="Lipzen A."/>
            <person name="Lundell T."/>
            <person name="Morin E."/>
            <person name="Murat C."/>
            <person name="Sun H."/>
            <person name="Tunlid A."/>
            <person name="Henrissat B."/>
            <person name="Grigoriev I.V."/>
            <person name="Hibbett D.S."/>
            <person name="Martin F."/>
            <person name="Nordberg H.P."/>
            <person name="Cantor M.N."/>
            <person name="Hua S.X."/>
        </authorList>
    </citation>
    <scope>NUCLEOTIDE SEQUENCE [LARGE SCALE GENOMIC DNA]</scope>
    <source>
        <strain evidence="2 3">ATCC 200175</strain>
    </source>
</reference>
<reference evidence="3" key="2">
    <citation type="submission" date="2015-01" db="EMBL/GenBank/DDBJ databases">
        <title>Evolutionary Origins and Diversification of the Mycorrhizal Mutualists.</title>
        <authorList>
            <consortium name="DOE Joint Genome Institute"/>
            <consortium name="Mycorrhizal Genomics Consortium"/>
            <person name="Kohler A."/>
            <person name="Kuo A."/>
            <person name="Nagy L.G."/>
            <person name="Floudas D."/>
            <person name="Copeland A."/>
            <person name="Barry K.W."/>
            <person name="Cichocki N."/>
            <person name="Veneault-Fourrey C."/>
            <person name="LaButti K."/>
            <person name="Lindquist E.A."/>
            <person name="Lipzen A."/>
            <person name="Lundell T."/>
            <person name="Morin E."/>
            <person name="Murat C."/>
            <person name="Riley R."/>
            <person name="Ohm R."/>
            <person name="Sun H."/>
            <person name="Tunlid A."/>
            <person name="Henrissat B."/>
            <person name="Grigoriev I.V."/>
            <person name="Hibbett D.S."/>
            <person name="Martin F."/>
        </authorList>
    </citation>
    <scope>NUCLEOTIDE SEQUENCE [LARGE SCALE GENOMIC DNA]</scope>
    <source>
        <strain evidence="3">ATCC 200175</strain>
    </source>
</reference>
<name>A0A0C9TPB8_PAXIN</name>
<dbReference type="InterPro" id="IPR036291">
    <property type="entry name" value="NAD(P)-bd_dom_sf"/>
</dbReference>
<dbReference type="SUPFAM" id="SSF51735">
    <property type="entry name" value="NAD(P)-binding Rossmann-fold domains"/>
    <property type="match status" value="1"/>
</dbReference>
<dbReference type="Pfam" id="PF08240">
    <property type="entry name" value="ADH_N"/>
    <property type="match status" value="1"/>
</dbReference>
<feature type="domain" description="Enoyl reductase (ER)" evidence="1">
    <location>
        <begin position="17"/>
        <end position="365"/>
    </location>
</feature>
<dbReference type="PANTHER" id="PTHR44013:SF1">
    <property type="entry name" value="ZINC-TYPE ALCOHOL DEHYDROGENASE-LIKE PROTEIN C16A3.02C"/>
    <property type="match status" value="1"/>
</dbReference>
<dbReference type="SUPFAM" id="SSF50129">
    <property type="entry name" value="GroES-like"/>
    <property type="match status" value="1"/>
</dbReference>
<dbReference type="SMART" id="SM00829">
    <property type="entry name" value="PKS_ER"/>
    <property type="match status" value="1"/>
</dbReference>
<sequence length="368" mass="39275">MEIPVTQRAWVVIKQGKPRQALDLKTDFPVPKPKPGHVLVRVRAAALNPVGWKFMGVLPNFLSARPHPAEHDLAGVVVDANGSQFSDGDEVIGFIPVSLQSTTRQGALAQYATLPASNLILKPTKLSWEEAAGLPLAAQTALQALRLGGCDRELTEPNKSSSGISGSTPQETIFINGGSTAVGIYAIQIAKAMGFRVVASASGRNEDFVRNLGADEFIDYRTQPLPAHLISNPPNPRFTMILDAAGLVDTALYTESEAYLAPPSGKKGGVYVSTGPWPGGPSWGKIVTDIGKIIGAIGRPSYLGGVKRKWKLIMLEHKSDDMEKICGMVERGTLHPHVDSTHAFGSALDAYDKLLTGRAVGKVVVMVD</sequence>
<evidence type="ECO:0000313" key="3">
    <source>
        <dbReference type="Proteomes" id="UP000053647"/>
    </source>
</evidence>
<dbReference type="Gene3D" id="3.90.180.10">
    <property type="entry name" value="Medium-chain alcohol dehydrogenases, catalytic domain"/>
    <property type="match status" value="1"/>
</dbReference>
<dbReference type="InterPro" id="IPR011032">
    <property type="entry name" value="GroES-like_sf"/>
</dbReference>
<dbReference type="CDD" id="cd08267">
    <property type="entry name" value="MDR1"/>
    <property type="match status" value="1"/>
</dbReference>
<gene>
    <name evidence="2" type="ORF">PAXINDRAFT_137061</name>
</gene>
<dbReference type="InterPro" id="IPR020843">
    <property type="entry name" value="ER"/>
</dbReference>
<dbReference type="GO" id="GO:0016491">
    <property type="term" value="F:oxidoreductase activity"/>
    <property type="evidence" value="ECO:0007669"/>
    <property type="project" value="InterPro"/>
</dbReference>
<dbReference type="PANTHER" id="PTHR44013">
    <property type="entry name" value="ZINC-TYPE ALCOHOL DEHYDROGENASE-LIKE PROTEIN C16A3.02C"/>
    <property type="match status" value="1"/>
</dbReference>
<dbReference type="Pfam" id="PF13602">
    <property type="entry name" value="ADH_zinc_N_2"/>
    <property type="match status" value="1"/>
</dbReference>
<organism evidence="2 3">
    <name type="scientific">Paxillus involutus ATCC 200175</name>
    <dbReference type="NCBI Taxonomy" id="664439"/>
    <lineage>
        <taxon>Eukaryota</taxon>
        <taxon>Fungi</taxon>
        <taxon>Dikarya</taxon>
        <taxon>Basidiomycota</taxon>
        <taxon>Agaricomycotina</taxon>
        <taxon>Agaricomycetes</taxon>
        <taxon>Agaricomycetidae</taxon>
        <taxon>Boletales</taxon>
        <taxon>Paxilineae</taxon>
        <taxon>Paxillaceae</taxon>
        <taxon>Paxillus</taxon>
    </lineage>
</organism>